<dbReference type="AlphaFoldDB" id="A0A4U6UYN9"/>
<name>A0A4U6UYN9_SETVI</name>
<protein>
    <submittedName>
        <fullName evidence="2">Uncharacterized protein</fullName>
    </submittedName>
</protein>
<accession>A0A4U6UYN9</accession>
<evidence type="ECO:0000256" key="1">
    <source>
        <dbReference type="SAM" id="SignalP"/>
    </source>
</evidence>
<feature type="signal peptide" evidence="1">
    <location>
        <begin position="1"/>
        <end position="18"/>
    </location>
</feature>
<feature type="chain" id="PRO_5020680184" evidence="1">
    <location>
        <begin position="19"/>
        <end position="43"/>
    </location>
</feature>
<dbReference type="Proteomes" id="UP000298652">
    <property type="component" value="Chromosome 4"/>
</dbReference>
<gene>
    <name evidence="2" type="ORF">SEVIR_4G092301v2</name>
</gene>
<keyword evidence="1" id="KW-0732">Signal</keyword>
<dbReference type="Gramene" id="TKW20494">
    <property type="protein sequence ID" value="TKW20494"/>
    <property type="gene ID" value="SEVIR_4G092301v2"/>
</dbReference>
<organism evidence="2 3">
    <name type="scientific">Setaria viridis</name>
    <name type="common">Green bristlegrass</name>
    <name type="synonym">Setaria italica subsp. viridis</name>
    <dbReference type="NCBI Taxonomy" id="4556"/>
    <lineage>
        <taxon>Eukaryota</taxon>
        <taxon>Viridiplantae</taxon>
        <taxon>Streptophyta</taxon>
        <taxon>Embryophyta</taxon>
        <taxon>Tracheophyta</taxon>
        <taxon>Spermatophyta</taxon>
        <taxon>Magnoliopsida</taxon>
        <taxon>Liliopsida</taxon>
        <taxon>Poales</taxon>
        <taxon>Poaceae</taxon>
        <taxon>PACMAD clade</taxon>
        <taxon>Panicoideae</taxon>
        <taxon>Panicodae</taxon>
        <taxon>Paniceae</taxon>
        <taxon>Cenchrinae</taxon>
        <taxon>Setaria</taxon>
    </lineage>
</organism>
<proteinExistence type="predicted"/>
<evidence type="ECO:0000313" key="2">
    <source>
        <dbReference type="EMBL" id="TKW20494.1"/>
    </source>
</evidence>
<dbReference type="EMBL" id="CM016555">
    <property type="protein sequence ID" value="TKW20494.1"/>
    <property type="molecule type" value="Genomic_DNA"/>
</dbReference>
<evidence type="ECO:0000313" key="3">
    <source>
        <dbReference type="Proteomes" id="UP000298652"/>
    </source>
</evidence>
<keyword evidence="3" id="KW-1185">Reference proteome</keyword>
<reference evidence="2" key="1">
    <citation type="submission" date="2019-03" db="EMBL/GenBank/DDBJ databases">
        <title>WGS assembly of Setaria viridis.</title>
        <authorList>
            <person name="Huang P."/>
            <person name="Jenkins J."/>
            <person name="Grimwood J."/>
            <person name="Barry K."/>
            <person name="Healey A."/>
            <person name="Mamidi S."/>
            <person name="Sreedasyam A."/>
            <person name="Shu S."/>
            <person name="Feldman M."/>
            <person name="Wu J."/>
            <person name="Yu Y."/>
            <person name="Chen C."/>
            <person name="Johnson J."/>
            <person name="Rokhsar D."/>
            <person name="Baxter I."/>
            <person name="Schmutz J."/>
            <person name="Brutnell T."/>
            <person name="Kellogg E."/>
        </authorList>
    </citation>
    <scope>NUCLEOTIDE SEQUENCE [LARGE SCALE GENOMIC DNA]</scope>
</reference>
<sequence>MRTLFLVLQVIMPQLVLVMCSMKSNYHPEIFNILDIIQLILGR</sequence>